<organism evidence="4 5">
    <name type="scientific">Angomonas deanei</name>
    <dbReference type="NCBI Taxonomy" id="59799"/>
    <lineage>
        <taxon>Eukaryota</taxon>
        <taxon>Discoba</taxon>
        <taxon>Euglenozoa</taxon>
        <taxon>Kinetoplastea</taxon>
        <taxon>Metakinetoplastina</taxon>
        <taxon>Trypanosomatida</taxon>
        <taxon>Trypanosomatidae</taxon>
        <taxon>Strigomonadinae</taxon>
        <taxon>Angomonas</taxon>
    </lineage>
</organism>
<feature type="compositionally biased region" description="Basic and acidic residues" evidence="2">
    <location>
        <begin position="97"/>
        <end position="112"/>
    </location>
</feature>
<name>A0A7G2CMX7_9TRYP</name>
<dbReference type="Gene3D" id="3.30.70.330">
    <property type="match status" value="1"/>
</dbReference>
<evidence type="ECO:0000313" key="4">
    <source>
        <dbReference type="EMBL" id="CAD2220759.1"/>
    </source>
</evidence>
<dbReference type="OrthoDB" id="21467at2759"/>
<dbReference type="InterPro" id="IPR012677">
    <property type="entry name" value="Nucleotide-bd_a/b_plait_sf"/>
</dbReference>
<dbReference type="EMBL" id="LR877162">
    <property type="protein sequence ID" value="CAD2220759.1"/>
    <property type="molecule type" value="Genomic_DNA"/>
</dbReference>
<sequence length="201" mass="22290">MQPGYFVARLPAVFKWDDLKAFFDTYGEVERLALARHPDGTAKNYGWLYFRDPHLDFLRLGPFVFKGKTLAVRPIEIPGPRDREEQKQPGRPRRRSRSPEGERRPEPQRRMDPPPFVPAPPPPPPAAPAPAPAPAVDAAEWYICIPFPLCPPPLYSSDPRILLSRLDRGRLGALSIIGPAVVSFAKAPGTEGALPPGPPPR</sequence>
<evidence type="ECO:0000256" key="2">
    <source>
        <dbReference type="SAM" id="MobiDB-lite"/>
    </source>
</evidence>
<dbReference type="GO" id="GO:0003723">
    <property type="term" value="F:RNA binding"/>
    <property type="evidence" value="ECO:0007669"/>
    <property type="project" value="UniProtKB-UniRule"/>
</dbReference>
<dbReference type="InterPro" id="IPR035979">
    <property type="entry name" value="RBD_domain_sf"/>
</dbReference>
<dbReference type="InterPro" id="IPR000504">
    <property type="entry name" value="RRM_dom"/>
</dbReference>
<keyword evidence="5" id="KW-1185">Reference proteome</keyword>
<reference evidence="4 5" key="1">
    <citation type="submission" date="2020-08" db="EMBL/GenBank/DDBJ databases">
        <authorList>
            <person name="Newling K."/>
            <person name="Davey J."/>
            <person name="Forrester S."/>
        </authorList>
    </citation>
    <scope>NUCLEOTIDE SEQUENCE [LARGE SCALE GENOMIC DNA]</scope>
    <source>
        <strain evidence="5">Crithidia deanei Carvalho (ATCC PRA-265)</strain>
    </source>
</reference>
<dbReference type="Pfam" id="PF00076">
    <property type="entry name" value="RRM_1"/>
    <property type="match status" value="1"/>
</dbReference>
<feature type="domain" description="RRM" evidence="3">
    <location>
        <begin position="3"/>
        <end position="82"/>
    </location>
</feature>
<dbReference type="VEuPathDB" id="TriTrypDB:ADEAN_000828200"/>
<accession>A0A7G2CMX7</accession>
<dbReference type="Proteomes" id="UP000515908">
    <property type="component" value="Chromosome 18"/>
</dbReference>
<dbReference type="CDD" id="cd00590">
    <property type="entry name" value="RRM_SF"/>
    <property type="match status" value="1"/>
</dbReference>
<dbReference type="PROSITE" id="PS50102">
    <property type="entry name" value="RRM"/>
    <property type="match status" value="1"/>
</dbReference>
<dbReference type="AlphaFoldDB" id="A0A7G2CMX7"/>
<feature type="compositionally biased region" description="Pro residues" evidence="2">
    <location>
        <begin position="113"/>
        <end position="132"/>
    </location>
</feature>
<feature type="region of interest" description="Disordered" evidence="2">
    <location>
        <begin position="75"/>
        <end position="132"/>
    </location>
</feature>
<dbReference type="SUPFAM" id="SSF54928">
    <property type="entry name" value="RNA-binding domain, RBD"/>
    <property type="match status" value="1"/>
</dbReference>
<keyword evidence="1" id="KW-0694">RNA-binding</keyword>
<protein>
    <submittedName>
        <fullName evidence="4">RNA recognition motif. (A.k.a. RRM, RBD, or RNP domain), putative</fullName>
    </submittedName>
</protein>
<evidence type="ECO:0000256" key="1">
    <source>
        <dbReference type="PROSITE-ProRule" id="PRU00176"/>
    </source>
</evidence>
<evidence type="ECO:0000259" key="3">
    <source>
        <dbReference type="PROSITE" id="PS50102"/>
    </source>
</evidence>
<feature type="compositionally biased region" description="Basic and acidic residues" evidence="2">
    <location>
        <begin position="79"/>
        <end position="88"/>
    </location>
</feature>
<evidence type="ECO:0000313" key="5">
    <source>
        <dbReference type="Proteomes" id="UP000515908"/>
    </source>
</evidence>
<proteinExistence type="predicted"/>
<gene>
    <name evidence="4" type="ORF">ADEAN_000828200</name>
</gene>